<keyword evidence="1" id="KW-0472">Membrane</keyword>
<feature type="transmembrane region" description="Helical" evidence="1">
    <location>
        <begin position="301"/>
        <end position="323"/>
    </location>
</feature>
<comment type="caution">
    <text evidence="2">The sequence shown here is derived from an EMBL/GenBank/DDBJ whole genome shotgun (WGS) entry which is preliminary data.</text>
</comment>
<gene>
    <name evidence="2" type="ORF">COW96_03020</name>
</gene>
<sequence length="668" mass="75871">MVTLNIFKMFGKKNSLEKNNYYLGLFLKETEGIGLVMTKKTNGLELVNWRWFKYSNGWENLSQDVDNLLMQFESNLGITLTQTIFFLYSHAINSKTKEVKSIYLRTIKDLTKNLDLKPLGYIEVVDAVIAWLENKEESSINSVIVEIDRSNISIFIIRGSKKINIQTTARTDNIASDINNAIQEKAGSIILPSRFILYNFYNLTKDINILMSYRWDRDLFVQLPRIDLFKEEDMMHALTSLFSSQIMVNIKQNSDKEMRNNTKMGFVIGGETIQQSESDRRMRTKKMNFINLLMKFKFLKFNWTIIAGIILSIAALVSIELVLHQADLTITLPAQNIEQTMKYKIGSKDPNFQKQQIKYEISQTKPTNGKKAIGEKAKGEVTIHNFDDTDKKFLKGTIIVGSGKQYTIDEEITVKSASLVADGSAKIPGKAKMGVTAVDIGNEGNLSKGQRFTFKDFPVTLFFAINESNLSGGSKKEVRTVAKKDLDELENTILEKAKVEGNDRINKSIKQGYGYLDNLIDYQLTDSTFSKEVGEEASDVNIKSTIILSFYVYKKNDLNNLAVVALKDKIKSGLELETNKTILRVVQSEVSEGATNIDLLVKGKAIVVIDKSKIKRQLAGKNINETKQIINNNLHAIGYNLQIEPNFIFIKDRIPWYLNNILIEVKYN</sequence>
<dbReference type="AlphaFoldDB" id="A0A2H0C3L6"/>
<keyword evidence="1" id="KW-0812">Transmembrane</keyword>
<evidence type="ECO:0000256" key="1">
    <source>
        <dbReference type="SAM" id="Phobius"/>
    </source>
</evidence>
<evidence type="ECO:0000313" key="3">
    <source>
        <dbReference type="Proteomes" id="UP000230802"/>
    </source>
</evidence>
<proteinExistence type="predicted"/>
<evidence type="ECO:0008006" key="4">
    <source>
        <dbReference type="Google" id="ProtNLM"/>
    </source>
</evidence>
<dbReference type="EMBL" id="PCTD01000132">
    <property type="protein sequence ID" value="PIP64349.1"/>
    <property type="molecule type" value="Genomic_DNA"/>
</dbReference>
<dbReference type="Proteomes" id="UP000230802">
    <property type="component" value="Unassembled WGS sequence"/>
</dbReference>
<accession>A0A2H0C3L6</accession>
<evidence type="ECO:0000313" key="2">
    <source>
        <dbReference type="EMBL" id="PIP64349.1"/>
    </source>
</evidence>
<organism evidence="2 3">
    <name type="scientific">Candidatus Roizmanbacteria bacterium CG22_combo_CG10-13_8_21_14_all_33_16</name>
    <dbReference type="NCBI Taxonomy" id="1974859"/>
    <lineage>
        <taxon>Bacteria</taxon>
        <taxon>Candidatus Roizmaniibacteriota</taxon>
    </lineage>
</organism>
<protein>
    <recommendedName>
        <fullName evidence="4">Baseplate protein J-like domain-containing protein</fullName>
    </recommendedName>
</protein>
<reference evidence="2 3" key="1">
    <citation type="submission" date="2017-09" db="EMBL/GenBank/DDBJ databases">
        <title>Depth-based differentiation of microbial function through sediment-hosted aquifers and enrichment of novel symbionts in the deep terrestrial subsurface.</title>
        <authorList>
            <person name="Probst A.J."/>
            <person name="Ladd B."/>
            <person name="Jarett J.K."/>
            <person name="Geller-Mcgrath D.E."/>
            <person name="Sieber C.M."/>
            <person name="Emerson J.B."/>
            <person name="Anantharaman K."/>
            <person name="Thomas B.C."/>
            <person name="Malmstrom R."/>
            <person name="Stieglmeier M."/>
            <person name="Klingl A."/>
            <person name="Woyke T."/>
            <person name="Ryan C.M."/>
            <person name="Banfield J.F."/>
        </authorList>
    </citation>
    <scope>NUCLEOTIDE SEQUENCE [LARGE SCALE GENOMIC DNA]</scope>
    <source>
        <strain evidence="2">CG22_combo_CG10-13_8_21_14_all_33_16</strain>
    </source>
</reference>
<keyword evidence="1" id="KW-1133">Transmembrane helix</keyword>
<name>A0A2H0C3L6_9BACT</name>